<accession>A0A816EIV8</accession>
<feature type="domain" description="Integrase catalytic" evidence="9">
    <location>
        <begin position="545"/>
        <end position="709"/>
    </location>
</feature>
<keyword evidence="1" id="KW-0808">Transferase</keyword>
<feature type="domain" description="Reverse transcriptase" evidence="8">
    <location>
        <begin position="1"/>
        <end position="154"/>
    </location>
</feature>
<dbReference type="PANTHER" id="PTHR37984:SF5">
    <property type="entry name" value="PROTEIN NYNRIN-LIKE"/>
    <property type="match status" value="1"/>
</dbReference>
<dbReference type="InterPro" id="IPR043502">
    <property type="entry name" value="DNA/RNA_pol_sf"/>
</dbReference>
<dbReference type="GO" id="GO:0016787">
    <property type="term" value="F:hydrolase activity"/>
    <property type="evidence" value="ECO:0007669"/>
    <property type="project" value="UniProtKB-KW"/>
</dbReference>
<dbReference type="FunFam" id="3.10.20.370:FF:000001">
    <property type="entry name" value="Retrovirus-related Pol polyprotein from transposon 17.6-like protein"/>
    <property type="match status" value="1"/>
</dbReference>
<organism evidence="10 11">
    <name type="scientific">Rotaria magnacalcarata</name>
    <dbReference type="NCBI Taxonomy" id="392030"/>
    <lineage>
        <taxon>Eukaryota</taxon>
        <taxon>Metazoa</taxon>
        <taxon>Spiralia</taxon>
        <taxon>Gnathifera</taxon>
        <taxon>Rotifera</taxon>
        <taxon>Eurotatoria</taxon>
        <taxon>Bdelloidea</taxon>
        <taxon>Philodinida</taxon>
        <taxon>Philodinidae</taxon>
        <taxon>Rotaria</taxon>
    </lineage>
</organism>
<dbReference type="Gene3D" id="3.30.70.270">
    <property type="match status" value="1"/>
</dbReference>
<dbReference type="Gene3D" id="3.10.20.370">
    <property type="match status" value="1"/>
</dbReference>
<evidence type="ECO:0000256" key="6">
    <source>
        <dbReference type="ARBA" id="ARBA00022918"/>
    </source>
</evidence>
<keyword evidence="3" id="KW-0540">Nuclease</keyword>
<dbReference type="CDD" id="cd09274">
    <property type="entry name" value="RNase_HI_RT_Ty3"/>
    <property type="match status" value="1"/>
</dbReference>
<protein>
    <submittedName>
        <fullName evidence="10">Uncharacterized protein</fullName>
    </submittedName>
</protein>
<dbReference type="Gene3D" id="3.10.10.10">
    <property type="entry name" value="HIV Type 1 Reverse Transcriptase, subunit A, domain 1"/>
    <property type="match status" value="1"/>
</dbReference>
<dbReference type="InterPro" id="IPR050951">
    <property type="entry name" value="Retrovirus_Pol_polyprotein"/>
</dbReference>
<gene>
    <name evidence="10" type="ORF">KQP761_LOCUS29209</name>
</gene>
<keyword evidence="4" id="KW-0255">Endonuclease</keyword>
<dbReference type="GO" id="GO:0015074">
    <property type="term" value="P:DNA integration"/>
    <property type="evidence" value="ECO:0007669"/>
    <property type="project" value="InterPro"/>
</dbReference>
<evidence type="ECO:0000256" key="3">
    <source>
        <dbReference type="ARBA" id="ARBA00022722"/>
    </source>
</evidence>
<dbReference type="Pfam" id="PF00078">
    <property type="entry name" value="RVT_1"/>
    <property type="match status" value="1"/>
</dbReference>
<dbReference type="FunFam" id="1.10.340.70:FF:000001">
    <property type="entry name" value="Retrovirus-related Pol polyprotein from transposon gypsy-like Protein"/>
    <property type="match status" value="1"/>
</dbReference>
<dbReference type="GO" id="GO:0004519">
    <property type="term" value="F:endonuclease activity"/>
    <property type="evidence" value="ECO:0007669"/>
    <property type="project" value="UniProtKB-KW"/>
</dbReference>
<dbReference type="FunFam" id="3.30.420.10:FF:000032">
    <property type="entry name" value="Retrovirus-related Pol polyprotein from transposon 297-like Protein"/>
    <property type="match status" value="1"/>
</dbReference>
<keyword evidence="6" id="KW-0695">RNA-directed DNA polymerase</keyword>
<evidence type="ECO:0000256" key="2">
    <source>
        <dbReference type="ARBA" id="ARBA00022695"/>
    </source>
</evidence>
<dbReference type="Pfam" id="PF00665">
    <property type="entry name" value="rve"/>
    <property type="match status" value="1"/>
</dbReference>
<evidence type="ECO:0000259" key="9">
    <source>
        <dbReference type="PROSITE" id="PS50994"/>
    </source>
</evidence>
<dbReference type="PANTHER" id="PTHR37984">
    <property type="entry name" value="PROTEIN CBG26694"/>
    <property type="match status" value="1"/>
</dbReference>
<comment type="caution">
    <text evidence="10">The sequence shown here is derived from an EMBL/GenBank/DDBJ whole genome shotgun (WGS) entry which is preliminary data.</text>
</comment>
<dbReference type="Gene3D" id="3.30.420.10">
    <property type="entry name" value="Ribonuclease H-like superfamily/Ribonuclease H"/>
    <property type="match status" value="1"/>
</dbReference>
<evidence type="ECO:0000256" key="7">
    <source>
        <dbReference type="SAM" id="MobiDB-lite"/>
    </source>
</evidence>
<evidence type="ECO:0000259" key="8">
    <source>
        <dbReference type="PROSITE" id="PS50878"/>
    </source>
</evidence>
<evidence type="ECO:0000313" key="11">
    <source>
        <dbReference type="Proteomes" id="UP000663834"/>
    </source>
</evidence>
<dbReference type="Proteomes" id="UP000663834">
    <property type="component" value="Unassembled WGS sequence"/>
</dbReference>
<dbReference type="PROSITE" id="PS50878">
    <property type="entry name" value="RT_POL"/>
    <property type="match status" value="1"/>
</dbReference>
<evidence type="ECO:0000256" key="5">
    <source>
        <dbReference type="ARBA" id="ARBA00022801"/>
    </source>
</evidence>
<dbReference type="InterPro" id="IPR001584">
    <property type="entry name" value="Integrase_cat-core"/>
</dbReference>
<dbReference type="PROSITE" id="PS50994">
    <property type="entry name" value="INTEGRASE"/>
    <property type="match status" value="1"/>
</dbReference>
<dbReference type="OrthoDB" id="115435at2759"/>
<dbReference type="GO" id="GO:0003964">
    <property type="term" value="F:RNA-directed DNA polymerase activity"/>
    <property type="evidence" value="ECO:0007669"/>
    <property type="project" value="UniProtKB-KW"/>
</dbReference>
<dbReference type="Pfam" id="PF17917">
    <property type="entry name" value="RT_RNaseH"/>
    <property type="match status" value="1"/>
</dbReference>
<dbReference type="Pfam" id="PF17921">
    <property type="entry name" value="Integrase_H2C2"/>
    <property type="match status" value="1"/>
</dbReference>
<name>A0A816EIV8_9BILA</name>
<dbReference type="InterPro" id="IPR043128">
    <property type="entry name" value="Rev_trsase/Diguanyl_cyclase"/>
</dbReference>
<evidence type="ECO:0000313" key="10">
    <source>
        <dbReference type="EMBL" id="CAF1647047.1"/>
    </source>
</evidence>
<dbReference type="InterPro" id="IPR000477">
    <property type="entry name" value="RT_dom"/>
</dbReference>
<keyword evidence="5" id="KW-0378">Hydrolase</keyword>
<evidence type="ECO:0000256" key="1">
    <source>
        <dbReference type="ARBA" id="ARBA00022679"/>
    </source>
</evidence>
<evidence type="ECO:0000256" key="4">
    <source>
        <dbReference type="ARBA" id="ARBA00022759"/>
    </source>
</evidence>
<proteinExistence type="predicted"/>
<keyword evidence="2" id="KW-0548">Nucleotidyltransferase</keyword>
<dbReference type="EMBL" id="CAJNOW010016027">
    <property type="protein sequence ID" value="CAF1647047.1"/>
    <property type="molecule type" value="Genomic_DNA"/>
</dbReference>
<dbReference type="CDD" id="cd01647">
    <property type="entry name" value="RT_LTR"/>
    <property type="match status" value="1"/>
</dbReference>
<dbReference type="InterPro" id="IPR012337">
    <property type="entry name" value="RNaseH-like_sf"/>
</dbReference>
<dbReference type="InterPro" id="IPR041373">
    <property type="entry name" value="RT_RNaseH"/>
</dbReference>
<dbReference type="SUPFAM" id="SSF56672">
    <property type="entry name" value="DNA/RNA polymerases"/>
    <property type="match status" value="1"/>
</dbReference>
<dbReference type="InterPro" id="IPR036397">
    <property type="entry name" value="RNaseH_sf"/>
</dbReference>
<dbReference type="GO" id="GO:0003676">
    <property type="term" value="F:nucleic acid binding"/>
    <property type="evidence" value="ECO:0007669"/>
    <property type="project" value="InterPro"/>
</dbReference>
<dbReference type="InterPro" id="IPR041588">
    <property type="entry name" value="Integrase_H2C2"/>
</dbReference>
<dbReference type="SUPFAM" id="SSF53098">
    <property type="entry name" value="Ribonuclease H-like"/>
    <property type="match status" value="1"/>
</dbReference>
<sequence length="1397" mass="163219">MRFCIDYRRLNDITIKDAFPLPRIDEIFDQLSAALYYTKFDFKSGYFQISLSEEDRPKTAFSTRDNHYQFTVLPQGITNGPATFQRLINHILGPSRWKYALAYIDDVLIYSKTFDDHIEHLNEICTVLKNARFRLNPEKCEIAQTQTDYLGHQVKNGEIRPSPNNINGLLNTKLPQTADEACKFTQQKKGQKTLITLTPDEVKAFEQLKHYLTTDLVLRLPNNRFPFKVQTDASDEGIGAVLLQVYPDGNRPVSYLSKKFTQAKRKWSPMEQECYAFICSLDKWNNYLSGIKFIWETDHKALTQLNKKAQINKRCERWRLKILEYDFQVKHIPGLTNSMPDYLSRSPVDSAEEDPDEISSISQSTQTDVEDIKNYSSIVTAVETRSMKLKNQKLKNSINIEKLTSDSLVPTSTNQPIDNIIQENRKIPFTIEELMQAQQNDNYAKNILNNIKKHKNYIIQHNLLMRRSKNPIPYVPPGEFRRTILKIYHDSAANGAHFGRDKTLHKIQTRYFWPSMHKDINNYIKSCIPCAQFNPRRQKTPGTLKPITPPEGVWQLVAMDFHGPITPTSHRGNKYIISLTDILSKFVVTKAVRDNSAQTTVRFLKEDVITKFGTPRCMLTDNGTHFTLSMMNELIKQVGSTHLYSTPYHPETNGQVERYNSTMDAKIATLSNLRKTDWDDQLPFVTFNYNTSIHSSTKQVPFEMMYGRLPVLPFDHQADNVTLSHDHEHSKKLAQYLSSLNEQAKLNIINYQQKYKQRYDTNRPDPSYNIGDIVLVKTLNHRSKFDIRYEGPFRIIKKMTSKTFVVQHIKKQTLQRQVTTDNVIRKGIQPHAKSTKKIPATSTTKLQNNLRKRLTKQIKEHECALNYTSFVPFPYISYFINRTTTESCLHQIIKAATSSTEFTIDSESITIFKQRNQPALLQLQILLPYFTSFALLIEVHHLPNENSTTFKLIRQLFEIIFSMDKKNYIWGFKMELYPFIIFNLFTKEQVDRLKTINLQQQFKIFWNQQHPRHSSNPTTSNILTNNCMCEECLNIGLLEFWSLQNAVKFELNQYLSKQFSTEKFNIGLDSNLHELESNNKHYRQQLTDYASNDCLAMQRLIVQMKHKSFIFVPDQIKHIQPVKIEFTSISSTDDDDDDILYSSKSNPPPLKRIIYIKPTSQPTKNPTILNDQIELISSDEDEFTLSSNLLKSSTKPQTPSIGNLKNQTELSCIPKEELIPSYSTEQPSAQIYQENEKLFDSKFTLSNNNRSTRINLSNIQTISNRKTNNEKILPEHKQRYNPLTREQRKRIHNRSCTLKQRNRYYRNELIFYNIDHRFTIQRIKSILRQLNIYFYVINTSTSAENQKTLYVGIRDPSLLQTYKEQTRNLFSTRHYLQHQVEQRRSHGFLRSHHYHHH</sequence>
<feature type="region of interest" description="Disordered" evidence="7">
    <location>
        <begin position="343"/>
        <end position="366"/>
    </location>
</feature>
<reference evidence="10" key="1">
    <citation type="submission" date="2021-02" db="EMBL/GenBank/DDBJ databases">
        <authorList>
            <person name="Nowell W R."/>
        </authorList>
    </citation>
    <scope>NUCLEOTIDE SEQUENCE</scope>
</reference>
<dbReference type="Gene3D" id="1.10.340.70">
    <property type="match status" value="1"/>
</dbReference>